<dbReference type="OrthoDB" id="596149at2759"/>
<dbReference type="InterPro" id="IPR058922">
    <property type="entry name" value="WHD_DRP"/>
</dbReference>
<dbReference type="SUPFAM" id="SSF52540">
    <property type="entry name" value="P-loop containing nucleoside triphosphate hydrolases"/>
    <property type="match status" value="1"/>
</dbReference>
<evidence type="ECO:0000256" key="2">
    <source>
        <dbReference type="ARBA" id="ARBA00022614"/>
    </source>
</evidence>
<dbReference type="SUPFAM" id="SSF52058">
    <property type="entry name" value="L domain-like"/>
    <property type="match status" value="1"/>
</dbReference>
<dbReference type="Pfam" id="PF18052">
    <property type="entry name" value="Rx_N"/>
    <property type="match status" value="1"/>
</dbReference>
<dbReference type="InterPro" id="IPR044974">
    <property type="entry name" value="Disease_R_plants"/>
</dbReference>
<dbReference type="Gramene" id="TraesNOR2A03G00821590.1">
    <property type="protein sequence ID" value="TraesNOR2A03G00821590.1"/>
    <property type="gene ID" value="TraesNOR2A03G00821590"/>
</dbReference>
<dbReference type="GO" id="GO:0043531">
    <property type="term" value="F:ADP binding"/>
    <property type="evidence" value="ECO:0007669"/>
    <property type="project" value="InterPro"/>
</dbReference>
<dbReference type="AlphaFoldDB" id="A0A3B6B8T3"/>
<evidence type="ECO:0000256" key="6">
    <source>
        <dbReference type="ARBA" id="ARBA00023054"/>
    </source>
</evidence>
<keyword evidence="6" id="KW-0175">Coiled coil</keyword>
<evidence type="ECO:0000259" key="10">
    <source>
        <dbReference type="Pfam" id="PF23598"/>
    </source>
</evidence>
<keyword evidence="4" id="KW-0547">Nucleotide-binding</keyword>
<dbReference type="InterPro" id="IPR042197">
    <property type="entry name" value="Apaf_helical"/>
</dbReference>
<dbReference type="Gene3D" id="3.40.50.300">
    <property type="entry name" value="P-loop containing nucleotide triphosphate hydrolases"/>
    <property type="match status" value="1"/>
</dbReference>
<proteinExistence type="inferred from homology"/>
<dbReference type="PANTHER" id="PTHR23155:SF1181">
    <property type="entry name" value="OS08G0170200 PROTEIN"/>
    <property type="match status" value="1"/>
</dbReference>
<dbReference type="EnsemblPlants" id="TraesCS2A02G575100.1">
    <property type="protein sequence ID" value="TraesCS2A02G575100.1"/>
    <property type="gene ID" value="TraesCS2A02G575100"/>
</dbReference>
<organism evidence="11">
    <name type="scientific">Triticum aestivum</name>
    <name type="common">Wheat</name>
    <dbReference type="NCBI Taxonomy" id="4565"/>
    <lineage>
        <taxon>Eukaryota</taxon>
        <taxon>Viridiplantae</taxon>
        <taxon>Streptophyta</taxon>
        <taxon>Embryophyta</taxon>
        <taxon>Tracheophyta</taxon>
        <taxon>Spermatophyta</taxon>
        <taxon>Magnoliopsida</taxon>
        <taxon>Liliopsida</taxon>
        <taxon>Poales</taxon>
        <taxon>Poaceae</taxon>
        <taxon>BOP clade</taxon>
        <taxon>Pooideae</taxon>
        <taxon>Triticodae</taxon>
        <taxon>Triticeae</taxon>
        <taxon>Triticinae</taxon>
        <taxon>Triticum</taxon>
    </lineage>
</organism>
<dbReference type="InterPro" id="IPR036388">
    <property type="entry name" value="WH-like_DNA-bd_sf"/>
</dbReference>
<dbReference type="Pfam" id="PF23559">
    <property type="entry name" value="WHD_DRP"/>
    <property type="match status" value="1"/>
</dbReference>
<dbReference type="Proteomes" id="UP000019116">
    <property type="component" value="Chromosome 2A"/>
</dbReference>
<keyword evidence="2" id="KW-0433">Leucine-rich repeat</keyword>
<feature type="domain" description="Disease resistance protein winged helix" evidence="9">
    <location>
        <begin position="406"/>
        <end position="473"/>
    </location>
</feature>
<dbReference type="InterPro" id="IPR055414">
    <property type="entry name" value="LRR_R13L4/SHOC2-like"/>
</dbReference>
<dbReference type="STRING" id="4565.A0A3B6B8T3"/>
<evidence type="ECO:0000256" key="1">
    <source>
        <dbReference type="ARBA" id="ARBA00008894"/>
    </source>
</evidence>
<protein>
    <recommendedName>
        <fullName evidence="13">NB-ARC domain-containing protein</fullName>
    </recommendedName>
</protein>
<feature type="domain" description="Disease resistance R13L4/SHOC-2-like LRR" evidence="10">
    <location>
        <begin position="524"/>
        <end position="728"/>
    </location>
</feature>
<dbReference type="Gene3D" id="1.20.5.4130">
    <property type="match status" value="1"/>
</dbReference>
<dbReference type="Gramene" id="TraesCS2A03G1331600.1">
    <property type="protein sequence ID" value="TraesCS2A03G1331600.1.CDS"/>
    <property type="gene ID" value="TraesCS2A03G1331600"/>
</dbReference>
<evidence type="ECO:0000256" key="4">
    <source>
        <dbReference type="ARBA" id="ARBA00022741"/>
    </source>
</evidence>
<dbReference type="PANTHER" id="PTHR23155">
    <property type="entry name" value="DISEASE RESISTANCE PROTEIN RP"/>
    <property type="match status" value="1"/>
</dbReference>
<name>A0A3B6B8T3_WHEAT</name>
<keyword evidence="3" id="KW-0677">Repeat</keyword>
<dbReference type="InterPro" id="IPR027417">
    <property type="entry name" value="P-loop_NTPase"/>
</dbReference>
<dbReference type="InterPro" id="IPR032675">
    <property type="entry name" value="LRR_dom_sf"/>
</dbReference>
<dbReference type="GO" id="GO:0051707">
    <property type="term" value="P:response to other organism"/>
    <property type="evidence" value="ECO:0007669"/>
    <property type="project" value="UniProtKB-ARBA"/>
</dbReference>
<dbReference type="InterPro" id="IPR041118">
    <property type="entry name" value="Rx_N"/>
</dbReference>
<dbReference type="GO" id="GO:0006952">
    <property type="term" value="P:defense response"/>
    <property type="evidence" value="ECO:0007669"/>
    <property type="project" value="UniProtKB-KW"/>
</dbReference>
<dbReference type="InterPro" id="IPR002182">
    <property type="entry name" value="NB-ARC"/>
</dbReference>
<dbReference type="PRINTS" id="PR00364">
    <property type="entry name" value="DISEASERSIST"/>
</dbReference>
<accession>A0A3B6B8T3</accession>
<evidence type="ECO:0000259" key="7">
    <source>
        <dbReference type="Pfam" id="PF00931"/>
    </source>
</evidence>
<dbReference type="SMR" id="A0A3B6B8T3"/>
<evidence type="ECO:0000256" key="3">
    <source>
        <dbReference type="ARBA" id="ARBA00022737"/>
    </source>
</evidence>
<dbReference type="Gene3D" id="3.80.10.10">
    <property type="entry name" value="Ribonuclease Inhibitor"/>
    <property type="match status" value="1"/>
</dbReference>
<evidence type="ECO:0000259" key="9">
    <source>
        <dbReference type="Pfam" id="PF23559"/>
    </source>
</evidence>
<evidence type="ECO:0000313" key="12">
    <source>
        <dbReference type="Proteomes" id="UP000019116"/>
    </source>
</evidence>
<keyword evidence="5" id="KW-0611">Plant defense</keyword>
<feature type="domain" description="Disease resistance N-terminal" evidence="8">
    <location>
        <begin position="17"/>
        <end position="100"/>
    </location>
</feature>
<keyword evidence="12" id="KW-1185">Reference proteome</keyword>
<evidence type="ECO:0008006" key="13">
    <source>
        <dbReference type="Google" id="ProtNLM"/>
    </source>
</evidence>
<dbReference type="Gene3D" id="1.10.10.10">
    <property type="entry name" value="Winged helix-like DNA-binding domain superfamily/Winged helix DNA-binding domain"/>
    <property type="match status" value="1"/>
</dbReference>
<evidence type="ECO:0000256" key="5">
    <source>
        <dbReference type="ARBA" id="ARBA00022821"/>
    </source>
</evidence>
<reference evidence="11" key="1">
    <citation type="submission" date="2018-08" db="EMBL/GenBank/DDBJ databases">
        <authorList>
            <person name="Rossello M."/>
        </authorList>
    </citation>
    <scope>NUCLEOTIDE SEQUENCE [LARGE SCALE GENOMIC DNA]</scope>
    <source>
        <strain evidence="11">cv. Chinese Spring</strain>
    </source>
</reference>
<reference evidence="11" key="2">
    <citation type="submission" date="2018-10" db="UniProtKB">
        <authorList>
            <consortium name="EnsemblPlants"/>
        </authorList>
    </citation>
    <scope>IDENTIFICATION</scope>
</reference>
<dbReference type="Gramene" id="TraesWEE_scaffold_157768_01G000100.1">
    <property type="protein sequence ID" value="TraesWEE_scaffold_157768_01G000100.1"/>
    <property type="gene ID" value="TraesWEE_scaffold_157768_01G000100"/>
</dbReference>
<dbReference type="Gene3D" id="1.10.8.430">
    <property type="entry name" value="Helical domain of apoptotic protease-activating factors"/>
    <property type="match status" value="1"/>
</dbReference>
<feature type="domain" description="NB-ARC" evidence="7">
    <location>
        <begin position="165"/>
        <end position="319"/>
    </location>
</feature>
<dbReference type="Gramene" id="TraesCS2A02G575100.1">
    <property type="protein sequence ID" value="TraesCS2A02G575100.1"/>
    <property type="gene ID" value="TraesCS2A02G575100"/>
</dbReference>
<sequence>MAAFAVPFCASAFGITVPSIVKLLKYELFLSKKVKDGLASLQAELKSMHAFLGDVSSLAPDLQLGPQVKLQADEVSDLSHSIGTCLHSFVVRIESSKDVGKLVINHEIDTYIDDTRIKVKELRERHGPYPSRSSLESTCTQKLDPRILAKYKRESNPVGIAGAIADLTNMLSKDNHAMISIVGMGGIGNTTLAQAVYDKMKGDFDCGAFVPIGQRAGPEKVLKDIFDGLHMEIYGKEPKQLQLANQLQESLVHKRCLIVVDDIWDKETWTLIENVFEDSAGSKIITTTRNRKFAEEFGGIYEMKPLCTDDSRKLLRTKAKVKGHDTEFDILSDKILRKCVGVPMAITVIGSFLAKKQRSEWNREYDSIGFDEHEEDSAFEVITKVMRYSYIDLPYPTRNCFLYLSMFPKDHWIDKNMLIWRWVAEGLVPDELFETGGSYLNELIDRSMLQWAVSPRDVGQGGCRVHSLIFDLIRDLSSSQEQNFSTVLGMMQESTTRTRPTHRLAIHGTILGQNQNTSLNVGEVKSFYASTCTGAGSSFPPLQNFVELRVLDLQDCDLSVKEHLEDLKSKCLEYVGLLRTPVAELPDKIGHLKLLQTLDVTSTGISKLPPFVDELVTLRCLRAGTGTSMMGRVEKLTSLEELWLHSADKSPDFAVGLRKLSKMRVLVIHFEEIDNDMQETLVESLHELKKLRALQVWSDAEEKVRVGCWEGSVPSRQLRQLLLFGVILPRRMP</sequence>
<dbReference type="FunFam" id="3.40.50.300:FF:001091">
    <property type="entry name" value="Probable disease resistance protein At1g61300"/>
    <property type="match status" value="1"/>
</dbReference>
<dbReference type="Pfam" id="PF00931">
    <property type="entry name" value="NB-ARC"/>
    <property type="match status" value="1"/>
</dbReference>
<evidence type="ECO:0000313" key="11">
    <source>
        <dbReference type="EnsemblPlants" id="TraesCS2A02G575100.1"/>
    </source>
</evidence>
<dbReference type="Pfam" id="PF23598">
    <property type="entry name" value="LRR_14"/>
    <property type="match status" value="1"/>
</dbReference>
<evidence type="ECO:0000259" key="8">
    <source>
        <dbReference type="Pfam" id="PF18052"/>
    </source>
</evidence>
<comment type="similarity">
    <text evidence="1">Belongs to the disease resistance NB-LRR family.</text>
</comment>